<dbReference type="InterPro" id="IPR011990">
    <property type="entry name" value="TPR-like_helical_dom_sf"/>
</dbReference>
<gene>
    <name evidence="1" type="ORF">GCM10011506_37230</name>
</gene>
<dbReference type="SUPFAM" id="SSF48452">
    <property type="entry name" value="TPR-like"/>
    <property type="match status" value="1"/>
</dbReference>
<organism evidence="1 2">
    <name type="scientific">Marivirga lumbricoides</name>
    <dbReference type="NCBI Taxonomy" id="1046115"/>
    <lineage>
        <taxon>Bacteria</taxon>
        <taxon>Pseudomonadati</taxon>
        <taxon>Bacteroidota</taxon>
        <taxon>Cytophagia</taxon>
        <taxon>Cytophagales</taxon>
        <taxon>Marivirgaceae</taxon>
        <taxon>Marivirga</taxon>
    </lineage>
</organism>
<sequence length="501" mass="56722">MLAMSTHLSILHTTTKNKIIQMKKTLILFTCFTICFGCTKVDDLLEDPNRATSVTPDLILTNLEIQAFNNVSLSAALASRYLTFTDNIDQYQYYGWQRSNFSDYDNLKQSQKMIEEAKRTNIEVYQILGDFFKAYFTIELTQVFGDIPFTQALSVEDGILTPEYDQQKEIYLKVLDMLKNASIALSSNTEPINGDIIYFGDKLKWRKLINSYSLRVLMSLSNKTDEGSLDIINRFNEIVSNLTEFPVFTSNEDNADLEFVNVQGNRYPLFNSNSLQTAYYLEKSFVERLQTLQDPRLFVFADKKPSAADATNGDFTAYGGLYGSAELSVNAAEAVSGEASRINSRYYSNPVNEPSILMSYAELSFILAESAVRNWTTVNVNDAYEAGITASMEFYGISINSDYLGQDGVKLNEENEIASILTQKHIAMFLNTGWQIFYEQRRTGFPEFNIDGGGILNAGKIPKRWMYPESELVNNNKNLQTAIQRQFSGGDNINGNMWLLQ</sequence>
<keyword evidence="2" id="KW-1185">Reference proteome</keyword>
<dbReference type="InterPro" id="IPR041662">
    <property type="entry name" value="SusD-like_2"/>
</dbReference>
<comment type="caution">
    <text evidence="1">The sequence shown here is derived from an EMBL/GenBank/DDBJ whole genome shotgun (WGS) entry which is preliminary data.</text>
</comment>
<reference evidence="2" key="1">
    <citation type="journal article" date="2019" name="Int. J. Syst. Evol. Microbiol.">
        <title>The Global Catalogue of Microorganisms (GCM) 10K type strain sequencing project: providing services to taxonomists for standard genome sequencing and annotation.</title>
        <authorList>
            <consortium name="The Broad Institute Genomics Platform"/>
            <consortium name="The Broad Institute Genome Sequencing Center for Infectious Disease"/>
            <person name="Wu L."/>
            <person name="Ma J."/>
        </authorList>
    </citation>
    <scope>NUCLEOTIDE SEQUENCE [LARGE SCALE GENOMIC DNA]</scope>
    <source>
        <strain evidence="2">CGMCC 1.10832</strain>
    </source>
</reference>
<evidence type="ECO:0000313" key="1">
    <source>
        <dbReference type="EMBL" id="GGC48148.1"/>
    </source>
</evidence>
<protein>
    <recommendedName>
        <fullName evidence="3">SusD/RagB family nutrient-binding outer membrane lipoprotein</fullName>
    </recommendedName>
</protein>
<evidence type="ECO:0000313" key="2">
    <source>
        <dbReference type="Proteomes" id="UP000636010"/>
    </source>
</evidence>
<dbReference type="Proteomes" id="UP000636010">
    <property type="component" value="Unassembled WGS sequence"/>
</dbReference>
<dbReference type="Gene3D" id="1.25.40.390">
    <property type="match status" value="1"/>
</dbReference>
<dbReference type="Pfam" id="PF12771">
    <property type="entry name" value="SusD-like_2"/>
    <property type="match status" value="1"/>
</dbReference>
<proteinExistence type="predicted"/>
<dbReference type="EMBL" id="BMEC01000013">
    <property type="protein sequence ID" value="GGC48148.1"/>
    <property type="molecule type" value="Genomic_DNA"/>
</dbReference>
<name>A0ABQ1MWS0_9BACT</name>
<evidence type="ECO:0008006" key="3">
    <source>
        <dbReference type="Google" id="ProtNLM"/>
    </source>
</evidence>
<accession>A0ABQ1MWS0</accession>